<feature type="compositionally biased region" description="Basic and acidic residues" evidence="1">
    <location>
        <begin position="12"/>
        <end position="46"/>
    </location>
</feature>
<feature type="region of interest" description="Disordered" evidence="1">
    <location>
        <begin position="1"/>
        <end position="200"/>
    </location>
</feature>
<feature type="compositionally biased region" description="Low complexity" evidence="1">
    <location>
        <begin position="316"/>
        <end position="338"/>
    </location>
</feature>
<feature type="compositionally biased region" description="Basic and acidic residues" evidence="1">
    <location>
        <begin position="105"/>
        <end position="115"/>
    </location>
</feature>
<dbReference type="OrthoDB" id="3357271at2759"/>
<comment type="caution">
    <text evidence="2">The sequence shown here is derived from an EMBL/GenBank/DDBJ whole genome shotgun (WGS) entry which is preliminary data.</text>
</comment>
<feature type="region of interest" description="Disordered" evidence="1">
    <location>
        <begin position="266"/>
        <end position="370"/>
    </location>
</feature>
<name>A0A1V8TEC4_9PEZI</name>
<organism evidence="2 3">
    <name type="scientific">Cryoendolithus antarcticus</name>
    <dbReference type="NCBI Taxonomy" id="1507870"/>
    <lineage>
        <taxon>Eukaryota</taxon>
        <taxon>Fungi</taxon>
        <taxon>Dikarya</taxon>
        <taxon>Ascomycota</taxon>
        <taxon>Pezizomycotina</taxon>
        <taxon>Dothideomycetes</taxon>
        <taxon>Dothideomycetidae</taxon>
        <taxon>Cladosporiales</taxon>
        <taxon>Cladosporiaceae</taxon>
        <taxon>Cryoendolithus</taxon>
    </lineage>
</organism>
<dbReference type="Proteomes" id="UP000192596">
    <property type="component" value="Unassembled WGS sequence"/>
</dbReference>
<evidence type="ECO:0000313" key="3">
    <source>
        <dbReference type="Proteomes" id="UP000192596"/>
    </source>
</evidence>
<proteinExistence type="predicted"/>
<feature type="compositionally biased region" description="Pro residues" evidence="1">
    <location>
        <begin position="151"/>
        <end position="175"/>
    </location>
</feature>
<evidence type="ECO:0000313" key="2">
    <source>
        <dbReference type="EMBL" id="OQO09726.1"/>
    </source>
</evidence>
<feature type="compositionally biased region" description="Low complexity" evidence="1">
    <location>
        <begin position="78"/>
        <end position="99"/>
    </location>
</feature>
<dbReference type="InParanoid" id="A0A1V8TEC4"/>
<keyword evidence="3" id="KW-1185">Reference proteome</keyword>
<feature type="compositionally biased region" description="Low complexity" evidence="1">
    <location>
        <begin position="293"/>
        <end position="308"/>
    </location>
</feature>
<sequence>MDKLKGVAKGGWKPETDRAIHRDTWKSDLLHRGKQTDPYAKQRETHQSQPLAALKDPSQFAPPPKHSAYYGPDGASPSRTGTGLSATSSASTARGLGAPAPLPARRPDTREEEQAPKPPPEPYRKDTTGLRTDNLPAPPVRRAGTGSSSPAPAPPPRAKPLPPPRVNSGPPPILPPRQNEYPDEHAPPPPPTYGEATRPAVARNPAAINRLAQAGVSVPGFGIGSSRDSASAVSAAAGLVQRHPDQVTAAAGYAQRHPEHVTAAAKTVQNNSGQLSELQQRFSRMGTGSSSTPAPAAPAQAAQQQAAPSWRTGLQAASSLASARPASPASPTTATGKKPAPPPPVKKVGLSSGDAPVPPPIPMSSKPRPP</sequence>
<evidence type="ECO:0000256" key="1">
    <source>
        <dbReference type="SAM" id="MobiDB-lite"/>
    </source>
</evidence>
<dbReference type="STRING" id="1507870.A0A1V8TEC4"/>
<protein>
    <submittedName>
        <fullName evidence="2">Uncharacterized protein</fullName>
    </submittedName>
</protein>
<gene>
    <name evidence="2" type="ORF">B0A48_05129</name>
</gene>
<feature type="compositionally biased region" description="Pro residues" evidence="1">
    <location>
        <begin position="356"/>
        <end position="370"/>
    </location>
</feature>
<dbReference type="EMBL" id="NAJO01000010">
    <property type="protein sequence ID" value="OQO09726.1"/>
    <property type="molecule type" value="Genomic_DNA"/>
</dbReference>
<feature type="compositionally biased region" description="Polar residues" evidence="1">
    <location>
        <begin position="267"/>
        <end position="292"/>
    </location>
</feature>
<reference evidence="3" key="1">
    <citation type="submission" date="2017-03" db="EMBL/GenBank/DDBJ databases">
        <title>Genomes of endolithic fungi from Antarctica.</title>
        <authorList>
            <person name="Coleine C."/>
            <person name="Masonjones S."/>
            <person name="Stajich J.E."/>
        </authorList>
    </citation>
    <scope>NUCLEOTIDE SEQUENCE [LARGE SCALE GENOMIC DNA]</scope>
    <source>
        <strain evidence="3">CCFEE 5527</strain>
    </source>
</reference>
<accession>A0A1V8TEC4</accession>
<dbReference type="AlphaFoldDB" id="A0A1V8TEC4"/>